<evidence type="ECO:0000313" key="2">
    <source>
        <dbReference type="Proteomes" id="UP000093391"/>
    </source>
</evidence>
<evidence type="ECO:0000313" key="1">
    <source>
        <dbReference type="EMBL" id="AOA57569.1"/>
    </source>
</evidence>
<organism evidence="1 2">
    <name type="scientific">Acinetobacter larvae</name>
    <dbReference type="NCBI Taxonomy" id="1789224"/>
    <lineage>
        <taxon>Bacteria</taxon>
        <taxon>Pseudomonadati</taxon>
        <taxon>Pseudomonadota</taxon>
        <taxon>Gammaproteobacteria</taxon>
        <taxon>Moraxellales</taxon>
        <taxon>Moraxellaceae</taxon>
        <taxon>Acinetobacter</taxon>
    </lineage>
</organism>
<dbReference type="STRING" id="1789224.BFG52_03845"/>
<accession>A0A1B2LXF4</accession>
<reference evidence="1 2" key="1">
    <citation type="submission" date="2016-08" db="EMBL/GenBank/DDBJ databases">
        <authorList>
            <person name="Seilhamer J.J."/>
        </authorList>
    </citation>
    <scope>NUCLEOTIDE SEQUENCE [LARGE SCALE GENOMIC DNA]</scope>
    <source>
        <strain evidence="1 2">BRTC-1</strain>
    </source>
</reference>
<dbReference type="KEGG" id="ala:BFG52_03845"/>
<proteinExistence type="predicted"/>
<name>A0A1B2LXF4_9GAMM</name>
<sequence length="105" mass="11729">MNRADAIALDEQRKNSECKKCVGIDIKALQSKAADTDRLLSNKLPLEYQIKKGEFLSKVMIDHGGDGAIYDEAREKLLETIKQINLDVVESVCLADDGYTPMQSR</sequence>
<keyword evidence="2" id="KW-1185">Reference proteome</keyword>
<dbReference type="Proteomes" id="UP000093391">
    <property type="component" value="Chromosome"/>
</dbReference>
<gene>
    <name evidence="1" type="ORF">BFG52_03845</name>
</gene>
<dbReference type="EMBL" id="CP016895">
    <property type="protein sequence ID" value="AOA57569.1"/>
    <property type="molecule type" value="Genomic_DNA"/>
</dbReference>
<dbReference type="RefSeq" id="WP_067552858.1">
    <property type="nucleotide sequence ID" value="NZ_CP016895.1"/>
</dbReference>
<dbReference type="AlphaFoldDB" id="A0A1B2LXF4"/>
<protein>
    <submittedName>
        <fullName evidence="1">Uncharacterized protein</fullName>
    </submittedName>
</protein>